<dbReference type="PANTHER" id="PTHR21324:SF3">
    <property type="entry name" value="MODULATOR OF MACROAUTOPHAGY TMEM150B"/>
    <property type="match status" value="1"/>
</dbReference>
<evidence type="ECO:0000256" key="10">
    <source>
        <dbReference type="ARBA" id="ARBA00023136"/>
    </source>
</evidence>
<dbReference type="GeneTree" id="ENSGT00980000203140"/>
<comment type="subcellular location">
    <subcellularLocation>
        <location evidence="3">Cell membrane</location>
        <topology evidence="3">Multi-pass membrane protein</topology>
    </subcellularLocation>
    <subcellularLocation>
        <location evidence="2">Cytoplasmic vesicle</location>
        <location evidence="2">Autophagosome membrane</location>
        <topology evidence="2">Multi-pass membrane protein</topology>
    </subcellularLocation>
    <subcellularLocation>
        <location evidence="1">Endosome membrane</location>
        <topology evidence="1">Multi-pass membrane protein</topology>
    </subcellularLocation>
</comment>
<reference evidence="16" key="2">
    <citation type="submission" date="2025-09" db="UniProtKB">
        <authorList>
            <consortium name="Ensembl"/>
        </authorList>
    </citation>
    <scope>IDENTIFICATION</scope>
</reference>
<evidence type="ECO:0000256" key="7">
    <source>
        <dbReference type="ARBA" id="ARBA00022753"/>
    </source>
</evidence>
<evidence type="ECO:0000259" key="15">
    <source>
        <dbReference type="Pfam" id="PF10277"/>
    </source>
</evidence>
<dbReference type="InterPro" id="IPR019402">
    <property type="entry name" value="CWH43_N"/>
</dbReference>
<keyword evidence="11" id="KW-0325">Glycoprotein</keyword>
<dbReference type="Proteomes" id="UP000261340">
    <property type="component" value="Unplaced"/>
</dbReference>
<evidence type="ECO:0000256" key="2">
    <source>
        <dbReference type="ARBA" id="ARBA00004542"/>
    </source>
</evidence>
<comment type="function">
    <text evidence="13">Modulator of macroautophagy that causes accumulation of autophagosomes under basal conditions and enhances autophagic flux. Represses cell death and promotes long-term clonogenic survival of cells grown in the absence of glucose in a macroautophagy-independent manner. May have some role in extracellular matrix engulfment or growth factor receptor recycling, both of which can modulate cell survival.</text>
</comment>
<evidence type="ECO:0000256" key="5">
    <source>
        <dbReference type="ARBA" id="ARBA00022475"/>
    </source>
</evidence>
<dbReference type="AlphaFoldDB" id="A0A3Q0SIW3"/>
<evidence type="ECO:0000256" key="13">
    <source>
        <dbReference type="ARBA" id="ARBA00045144"/>
    </source>
</evidence>
<organism evidence="16 17">
    <name type="scientific">Amphilophus citrinellus</name>
    <name type="common">Midas cichlid</name>
    <name type="synonym">Cichlasoma citrinellum</name>
    <dbReference type="NCBI Taxonomy" id="61819"/>
    <lineage>
        <taxon>Eukaryota</taxon>
        <taxon>Metazoa</taxon>
        <taxon>Chordata</taxon>
        <taxon>Craniata</taxon>
        <taxon>Vertebrata</taxon>
        <taxon>Euteleostomi</taxon>
        <taxon>Actinopterygii</taxon>
        <taxon>Neopterygii</taxon>
        <taxon>Teleostei</taxon>
        <taxon>Neoteleostei</taxon>
        <taxon>Acanthomorphata</taxon>
        <taxon>Ovalentaria</taxon>
        <taxon>Cichlomorphae</taxon>
        <taxon>Cichliformes</taxon>
        <taxon>Cichlidae</taxon>
        <taxon>New World cichlids</taxon>
        <taxon>Cichlasomatinae</taxon>
        <taxon>Heroini</taxon>
        <taxon>Amphilophus</taxon>
    </lineage>
</organism>
<keyword evidence="6 14" id="KW-0812">Transmembrane</keyword>
<name>A0A3Q0SIW3_AMPCI</name>
<accession>A0A3Q0SIW3</accession>
<keyword evidence="5" id="KW-1003">Cell membrane</keyword>
<evidence type="ECO:0000256" key="12">
    <source>
        <dbReference type="ARBA" id="ARBA00023329"/>
    </source>
</evidence>
<sequence length="194" mass="21310">MQLWAVLPVCLAVFGTAGIWTVFAVAVTNESVNLIEGILYISQCGTYNLQSCLFSQICNICCFLALWVVVICFQLVRDYGDHRKASISSIVLGFSPAWESQSVLMSIHVVVAILAFFLGLAYFWARLKHILPQGGTIELFRAFCVRSVGTVLVALSKITRGMLEMGILGPQCPAMSQQHSFTYSMLCDVTRGGL</sequence>
<evidence type="ECO:0000313" key="16">
    <source>
        <dbReference type="Ensembl" id="ENSACIP00000021658.1"/>
    </source>
</evidence>
<evidence type="ECO:0000256" key="6">
    <source>
        <dbReference type="ARBA" id="ARBA00022692"/>
    </source>
</evidence>
<dbReference type="GO" id="GO:0006914">
    <property type="term" value="P:autophagy"/>
    <property type="evidence" value="ECO:0007669"/>
    <property type="project" value="UniProtKB-KW"/>
</dbReference>
<evidence type="ECO:0000256" key="3">
    <source>
        <dbReference type="ARBA" id="ARBA00004651"/>
    </source>
</evidence>
<keyword evidence="8 14" id="KW-1133">Transmembrane helix</keyword>
<dbReference type="InterPro" id="IPR050911">
    <property type="entry name" value="DRAM/TMEM150_Autophagy_Mod"/>
</dbReference>
<dbReference type="STRING" id="61819.ENSACIP00000021658"/>
<dbReference type="Pfam" id="PF10277">
    <property type="entry name" value="Frag1"/>
    <property type="match status" value="1"/>
</dbReference>
<keyword evidence="10 14" id="KW-0472">Membrane</keyword>
<evidence type="ECO:0000256" key="14">
    <source>
        <dbReference type="SAM" id="Phobius"/>
    </source>
</evidence>
<feature type="transmembrane region" description="Helical" evidence="14">
    <location>
        <begin position="53"/>
        <end position="76"/>
    </location>
</feature>
<dbReference type="GO" id="GO:0005886">
    <property type="term" value="C:plasma membrane"/>
    <property type="evidence" value="ECO:0007669"/>
    <property type="project" value="UniProtKB-SubCell"/>
</dbReference>
<dbReference type="PANTHER" id="PTHR21324">
    <property type="entry name" value="FASTING-INDUCIBLE INTEGRAL MEMBRANE PROTEIN TM6P1-RELATED"/>
    <property type="match status" value="1"/>
</dbReference>
<feature type="transmembrane region" description="Helical" evidence="14">
    <location>
        <begin position="103"/>
        <end position="125"/>
    </location>
</feature>
<evidence type="ECO:0000256" key="1">
    <source>
        <dbReference type="ARBA" id="ARBA00004337"/>
    </source>
</evidence>
<evidence type="ECO:0000256" key="8">
    <source>
        <dbReference type="ARBA" id="ARBA00022989"/>
    </source>
</evidence>
<dbReference type="GO" id="GO:0000421">
    <property type="term" value="C:autophagosome membrane"/>
    <property type="evidence" value="ECO:0007669"/>
    <property type="project" value="UniProtKB-SubCell"/>
</dbReference>
<keyword evidence="17" id="KW-1185">Reference proteome</keyword>
<keyword evidence="12" id="KW-0968">Cytoplasmic vesicle</keyword>
<dbReference type="Ensembl" id="ENSACIT00000022225.1">
    <property type="protein sequence ID" value="ENSACIP00000021658.1"/>
    <property type="gene ID" value="ENSACIG00000016794.1"/>
</dbReference>
<reference evidence="16" key="1">
    <citation type="submission" date="2025-08" db="UniProtKB">
        <authorList>
            <consortium name="Ensembl"/>
        </authorList>
    </citation>
    <scope>IDENTIFICATION</scope>
</reference>
<protein>
    <recommendedName>
        <fullName evidence="15">CWH43-like N-terminal domain-containing protein</fullName>
    </recommendedName>
</protein>
<evidence type="ECO:0000313" key="17">
    <source>
        <dbReference type="Proteomes" id="UP000261340"/>
    </source>
</evidence>
<evidence type="ECO:0000256" key="4">
    <source>
        <dbReference type="ARBA" id="ARBA00006565"/>
    </source>
</evidence>
<comment type="similarity">
    <text evidence="4">Belongs to the DRAM/TMEM150 family.</text>
</comment>
<evidence type="ECO:0000256" key="9">
    <source>
        <dbReference type="ARBA" id="ARBA00023006"/>
    </source>
</evidence>
<keyword evidence="7" id="KW-0967">Endosome</keyword>
<evidence type="ECO:0000256" key="11">
    <source>
        <dbReference type="ARBA" id="ARBA00023180"/>
    </source>
</evidence>
<keyword evidence="9" id="KW-0072">Autophagy</keyword>
<dbReference type="GO" id="GO:0010008">
    <property type="term" value="C:endosome membrane"/>
    <property type="evidence" value="ECO:0007669"/>
    <property type="project" value="UniProtKB-SubCell"/>
</dbReference>
<feature type="domain" description="CWH43-like N-terminal" evidence="15">
    <location>
        <begin position="4"/>
        <end position="152"/>
    </location>
</feature>
<proteinExistence type="inferred from homology"/>